<dbReference type="GO" id="GO:0003677">
    <property type="term" value="F:DNA binding"/>
    <property type="evidence" value="ECO:0007669"/>
    <property type="project" value="InterPro"/>
</dbReference>
<keyword evidence="2" id="KW-0812">Transmembrane</keyword>
<accession>U1N803</accession>
<reference evidence="4 5" key="1">
    <citation type="journal article" date="2013" name="PLoS ONE">
        <title>Assembly-driven community genomics of a hypersaline microbial ecosystem.</title>
        <authorList>
            <person name="Podell S."/>
            <person name="Ugalde J.A."/>
            <person name="Narasingarao P."/>
            <person name="Banfield J.F."/>
            <person name="Heidelberg K.B."/>
            <person name="Allen E.E."/>
        </authorList>
    </citation>
    <scope>NUCLEOTIDE SEQUENCE [LARGE SCALE GENOMIC DNA]</scope>
    <source>
        <strain evidence="5">J07HQW1</strain>
    </source>
</reference>
<dbReference type="GO" id="GO:0006355">
    <property type="term" value="P:regulation of DNA-templated transcription"/>
    <property type="evidence" value="ECO:0007669"/>
    <property type="project" value="InterPro"/>
</dbReference>
<evidence type="ECO:0000256" key="2">
    <source>
        <dbReference type="SAM" id="Phobius"/>
    </source>
</evidence>
<dbReference type="HOGENOM" id="CLU_1105195_0_0_2"/>
<evidence type="ECO:0000313" key="4">
    <source>
        <dbReference type="EMBL" id="ERG92623.1"/>
    </source>
</evidence>
<feature type="transmembrane region" description="Helical" evidence="2">
    <location>
        <begin position="12"/>
        <end position="30"/>
    </location>
</feature>
<dbReference type="Pfam" id="PF09339">
    <property type="entry name" value="HTH_IclR"/>
    <property type="match status" value="1"/>
</dbReference>
<name>U1N803_9EURY</name>
<feature type="transmembrane region" description="Helical" evidence="2">
    <location>
        <begin position="36"/>
        <end position="52"/>
    </location>
</feature>
<proteinExistence type="predicted"/>
<dbReference type="Gene3D" id="1.10.10.10">
    <property type="entry name" value="Winged helix-like DNA-binding domain superfamily/Winged helix DNA-binding domain"/>
    <property type="match status" value="1"/>
</dbReference>
<evidence type="ECO:0000256" key="1">
    <source>
        <dbReference type="SAM" id="MobiDB-lite"/>
    </source>
</evidence>
<feature type="compositionally biased region" description="Basic and acidic residues" evidence="1">
    <location>
        <begin position="212"/>
        <end position="228"/>
    </location>
</feature>
<protein>
    <submittedName>
        <fullName evidence="4">IclR helix-turn-helix domain protein</fullName>
    </submittedName>
</protein>
<evidence type="ECO:0000259" key="3">
    <source>
        <dbReference type="Pfam" id="PF09339"/>
    </source>
</evidence>
<dbReference type="InterPro" id="IPR005471">
    <property type="entry name" value="Tscrpt_reg_IclR_N"/>
</dbReference>
<organism evidence="4 5">
    <name type="scientific">Haloquadratum walsbyi J07HQW1</name>
    <dbReference type="NCBI Taxonomy" id="1238424"/>
    <lineage>
        <taxon>Archaea</taxon>
        <taxon>Methanobacteriati</taxon>
        <taxon>Methanobacteriota</taxon>
        <taxon>Stenosarchaea group</taxon>
        <taxon>Halobacteria</taxon>
        <taxon>Halobacteriales</taxon>
        <taxon>Haloferacaceae</taxon>
        <taxon>Haloquadratum</taxon>
    </lineage>
</organism>
<dbReference type="AlphaFoldDB" id="U1N803"/>
<dbReference type="Proteomes" id="UP000030649">
    <property type="component" value="Unassembled WGS sequence"/>
</dbReference>
<feature type="transmembrane region" description="Helical" evidence="2">
    <location>
        <begin position="64"/>
        <end position="84"/>
    </location>
</feature>
<feature type="domain" description="HTH iclR-type" evidence="3">
    <location>
        <begin position="136"/>
        <end position="183"/>
    </location>
</feature>
<keyword evidence="2" id="KW-0472">Membrane</keyword>
<sequence length="285" mass="31594">MLDVNDVDDRVQALFRAGAFAAILTAGIWVFTDRSLISAAVPFFLIVVWRVSEAFLQPYDIPSGIDGIGIGLLLTVISGSWLIVGTPRPWFPVIALVCGIWFTADGYKTYRDGPPGHSTHSYFEHTDSGIEAIQRVQRAGRIMRAVRECPQTPAEVAADVGISEKEATVALESLTEHGMIEQVGGQKRDNATDEIGEINGSDSTTHIITAETETHADTSEPGDAERNKSPSYETQTQTQLSTERESQQQQHQQALYRANEETFSGQHRVMQGLQWIPRRLLRPFR</sequence>
<dbReference type="EMBL" id="KE356560">
    <property type="protein sequence ID" value="ERG92623.1"/>
    <property type="molecule type" value="Genomic_DNA"/>
</dbReference>
<dbReference type="InterPro" id="IPR036388">
    <property type="entry name" value="WH-like_DNA-bd_sf"/>
</dbReference>
<feature type="region of interest" description="Disordered" evidence="1">
    <location>
        <begin position="212"/>
        <end position="256"/>
    </location>
</feature>
<keyword evidence="2" id="KW-1133">Transmembrane helix</keyword>
<evidence type="ECO:0000313" key="5">
    <source>
        <dbReference type="Proteomes" id="UP000030649"/>
    </source>
</evidence>
<gene>
    <name evidence="4" type="ORF">J07HQW1_02668</name>
</gene>
<feature type="compositionally biased region" description="Polar residues" evidence="1">
    <location>
        <begin position="229"/>
        <end position="241"/>
    </location>
</feature>